<accession>A0A0E3SMZ0</accession>
<evidence type="ECO:0000313" key="1">
    <source>
        <dbReference type="EMBL" id="AKB82438.1"/>
    </source>
</evidence>
<dbReference type="Gene3D" id="1.10.575.10">
    <property type="entry name" value="P1 Nuclease"/>
    <property type="match status" value="1"/>
</dbReference>
<protein>
    <submittedName>
        <fullName evidence="1">Uncharacterized protein</fullName>
    </submittedName>
</protein>
<organism evidence="1 2">
    <name type="scientific">Methanosarcina barkeri 3</name>
    <dbReference type="NCBI Taxonomy" id="1434107"/>
    <lineage>
        <taxon>Archaea</taxon>
        <taxon>Methanobacteriati</taxon>
        <taxon>Methanobacteriota</taxon>
        <taxon>Stenosarchaea group</taxon>
        <taxon>Methanomicrobia</taxon>
        <taxon>Methanosarcinales</taxon>
        <taxon>Methanosarcinaceae</taxon>
        <taxon>Methanosarcina</taxon>
    </lineage>
</organism>
<dbReference type="GO" id="GO:0016788">
    <property type="term" value="F:hydrolase activity, acting on ester bonds"/>
    <property type="evidence" value="ECO:0007669"/>
    <property type="project" value="InterPro"/>
</dbReference>
<dbReference type="EMBL" id="CP009517">
    <property type="protein sequence ID" value="AKB82438.1"/>
    <property type="molecule type" value="Genomic_DNA"/>
</dbReference>
<dbReference type="SUPFAM" id="SSF48537">
    <property type="entry name" value="Phospholipase C/P1 nuclease"/>
    <property type="match status" value="1"/>
</dbReference>
<proteinExistence type="predicted"/>
<dbReference type="InterPro" id="IPR008947">
    <property type="entry name" value="PLipase_C/P1_nuclease_dom_sf"/>
</dbReference>
<evidence type="ECO:0000313" key="2">
    <source>
        <dbReference type="Proteomes" id="UP000033066"/>
    </source>
</evidence>
<dbReference type="KEGG" id="mbak:MSBR3_1860"/>
<keyword evidence="2" id="KW-1185">Reference proteome</keyword>
<dbReference type="PATRIC" id="fig|1434107.4.peg.2394"/>
<gene>
    <name evidence="1" type="ORF">MSBR3_1860</name>
</gene>
<dbReference type="Proteomes" id="UP000033066">
    <property type="component" value="Chromosome"/>
</dbReference>
<sequence>MIKKFRAGILLVTIFLASFVLVPATSAAAEDASVNNFSDSEVETYGIDGLTPQQVEEIESEINRIRDMPDIVNNCPYMPLLVATDEQKEIFLGYIDNLSVSNSEKKEMKKELKDIWSRVPDKITEKDYLVIEKIGKAITTHVEETYWADDQSVRWMSYAHRNLISAGVNLVYGNPTWAGWAYNTAMDPDTTIDTGSISVYVPTPLGFVPISLPKKCYYHYYNPDLSFGGAPGKCSSYAAQAKTYYGNQEYQNAFGTLGIASHYLSDVAQPMHSGGELGSLVDYLQNWDITYHIRYEQYVNNNWNTGRNFGRWVTQNTNVNTVTDPAEAVRSMAAYSNPYSSLLWDEIYAHPNFDVPGQDTTYIQYVTIIMNQEAAKYNAGLAEYISS</sequence>
<dbReference type="HOGENOM" id="CLU_067986_0_0_2"/>
<dbReference type="AlphaFoldDB" id="A0A0E3SMZ0"/>
<name>A0A0E3SMZ0_METBA</name>
<reference evidence="1" key="1">
    <citation type="submission" date="2014-07" db="EMBL/GenBank/DDBJ databases">
        <title>Methanogenic archaea and the global carbon cycle.</title>
        <authorList>
            <person name="Henriksen J.R."/>
            <person name="Luke J."/>
            <person name="Reinhart S."/>
            <person name="Benedict M.N."/>
            <person name="Youngblut N.D."/>
            <person name="Metcalf M.E."/>
            <person name="Whitaker R.J."/>
            <person name="Metcalf W.W."/>
        </authorList>
    </citation>
    <scope>NUCLEOTIDE SEQUENCE [LARGE SCALE GENOMIC DNA]</scope>
    <source>
        <strain evidence="1">3</strain>
    </source>
</reference>